<dbReference type="Gene3D" id="1.50.10.10">
    <property type="match status" value="1"/>
</dbReference>
<dbReference type="Pfam" id="PF17389">
    <property type="entry name" value="Bac_rhamnosid6H"/>
    <property type="match status" value="1"/>
</dbReference>
<feature type="domain" description="Alpha-L-rhamnosidase concanavalin-like" evidence="5">
    <location>
        <begin position="338"/>
        <end position="444"/>
    </location>
</feature>
<dbReference type="InterPro" id="IPR008979">
    <property type="entry name" value="Galactose-bd-like_sf"/>
</dbReference>
<dbReference type="EC" id="3.2.1.40" evidence="2"/>
<sequence>MSSEQPTLSAPTVEQHPTGFGVGVPSPRLSWRFAIQDSTPQNWEQTAYEIEIVRPAAKAATPELYKVDSSGSVLVPWPSTPLQSREQARVRVRAFGNSGRPPTDWSPWTVVECGLLSRGDWLARPIASATRFSSDVDGPLRPLRFRRTFDAPHDAAIAERSRLYITSLGVYRAFINGKRVGDDCMAPGWTSYNHRLNYQVFDIAPLLKPGQTNVIAVEVGEGWYAGRLGFLGGRRYIYGNEIGLLAQLEIGSQDTERFTLVSDGSWSCHASAIIRSEIYDGEVYDAREETQGWNDHPVQEGQTWHAVRELPLPQAELVAPNAPPVRVIEEIKPVTLITMPAGKTVIDFGQNLVGRLLIRSLYKPRGHKVTFTHAEVLENGELGIRPLRQAQCSDTVISSGERLENWSPQFTFHGFRYVQVDGWSPDDPESPLLQAGSICALVLHTDMTRTGHFSCSHPMVNQLHQNAWWSMRGNFLSIPTDCPQRDERLGWTGDIQVFCPSANFLYNTAGMLGDWLKDLSAEQLEEDAHSIPPFVVPNVIPRELWPLMPQAIWDDVTVLTPWALYRSYGDVDILRRQYPSMRAWLDEGVRRGPDRLWDNHLWQLGDWLDPTAPPEEPGDARTNGTLVADAYLVRVTSVMAEISKILGEENDAKRYAAESQQLKATFQAKYIAPSGLLVGDTQTALSLAIVFDLHATPEQASRAAERLVDSVRFAKFRVATGFAGTPIITHALTKSGHHQIAYRMLLEKNRPSWMYPISMGATTVWERWDSMLPDGSINPGEMTSFNHYALGSVINWLHECVAGVSPLQPGWKTFRVAPIPGGTITSAETIYETPYGRLECRWSIRDGDHFELDLLVPANTRAQVTLPHERAQDLGAAGEWVGSGRYQFQGRWDNLAQWPPKPLVPPMRHPEPDSIV</sequence>
<dbReference type="Pfam" id="PF17390">
    <property type="entry name" value="Bac_rhamnosid_C"/>
    <property type="match status" value="1"/>
</dbReference>
<evidence type="ECO:0000256" key="3">
    <source>
        <dbReference type="ARBA" id="ARBA00022801"/>
    </source>
</evidence>
<accession>A0AA38VPW0</accession>
<dbReference type="PANTHER" id="PTHR33307">
    <property type="entry name" value="ALPHA-RHAMNOSIDASE (EUROFUNG)"/>
    <property type="match status" value="1"/>
</dbReference>
<organism evidence="9 10">
    <name type="scientific">Pleurostoma richardsiae</name>
    <dbReference type="NCBI Taxonomy" id="41990"/>
    <lineage>
        <taxon>Eukaryota</taxon>
        <taxon>Fungi</taxon>
        <taxon>Dikarya</taxon>
        <taxon>Ascomycota</taxon>
        <taxon>Pezizomycotina</taxon>
        <taxon>Sordariomycetes</taxon>
        <taxon>Sordariomycetidae</taxon>
        <taxon>Calosphaeriales</taxon>
        <taxon>Pleurostomataceae</taxon>
        <taxon>Pleurostoma</taxon>
    </lineage>
</organism>
<evidence type="ECO:0000259" key="6">
    <source>
        <dbReference type="Pfam" id="PF08531"/>
    </source>
</evidence>
<dbReference type="AlphaFoldDB" id="A0AA38VPW0"/>
<comment type="caution">
    <text evidence="9">The sequence shown here is derived from an EMBL/GenBank/DDBJ whole genome shotgun (WGS) entry which is preliminary data.</text>
</comment>
<keyword evidence="10" id="KW-1185">Reference proteome</keyword>
<dbReference type="Gene3D" id="2.60.420.10">
    <property type="entry name" value="Maltose phosphorylase, domain 3"/>
    <property type="match status" value="1"/>
</dbReference>
<dbReference type="Proteomes" id="UP001174694">
    <property type="component" value="Unassembled WGS sequence"/>
</dbReference>
<dbReference type="InterPro" id="IPR008902">
    <property type="entry name" value="Rhamnosid_concanavalin"/>
</dbReference>
<feature type="compositionally biased region" description="Polar residues" evidence="4">
    <location>
        <begin position="1"/>
        <end position="12"/>
    </location>
</feature>
<name>A0AA38VPW0_9PEZI</name>
<dbReference type="InterPro" id="IPR013783">
    <property type="entry name" value="Ig-like_fold"/>
</dbReference>
<dbReference type="EMBL" id="JANBVO010000017">
    <property type="protein sequence ID" value="KAJ9144282.1"/>
    <property type="molecule type" value="Genomic_DNA"/>
</dbReference>
<comment type="catalytic activity">
    <reaction evidence="1">
        <text>Hydrolysis of terminal non-reducing alpha-L-rhamnose residues in alpha-L-rhamnosides.</text>
        <dbReference type="EC" id="3.2.1.40"/>
    </reaction>
</comment>
<dbReference type="SUPFAM" id="SSF49785">
    <property type="entry name" value="Galactose-binding domain-like"/>
    <property type="match status" value="1"/>
</dbReference>
<evidence type="ECO:0000259" key="8">
    <source>
        <dbReference type="Pfam" id="PF17390"/>
    </source>
</evidence>
<feature type="domain" description="Alpha-L-rhamnosidase C-terminal" evidence="8">
    <location>
        <begin position="803"/>
        <end position="873"/>
    </location>
</feature>
<proteinExistence type="predicted"/>
<evidence type="ECO:0000259" key="7">
    <source>
        <dbReference type="Pfam" id="PF17389"/>
    </source>
</evidence>
<dbReference type="InterPro" id="IPR016007">
    <property type="entry name" value="Alpha_rhamnosid"/>
</dbReference>
<dbReference type="Pfam" id="PF05592">
    <property type="entry name" value="Bac_rhamnosid"/>
    <property type="match status" value="1"/>
</dbReference>
<dbReference type="PIRSF" id="PIRSF010631">
    <property type="entry name" value="A-rhamnsds"/>
    <property type="match status" value="1"/>
</dbReference>
<dbReference type="InterPro" id="IPR035398">
    <property type="entry name" value="Bac_rhamnosid_C"/>
</dbReference>
<dbReference type="Gene3D" id="2.60.120.260">
    <property type="entry name" value="Galactose-binding domain-like"/>
    <property type="match status" value="2"/>
</dbReference>
<dbReference type="SUPFAM" id="SSF48208">
    <property type="entry name" value="Six-hairpin glycosidases"/>
    <property type="match status" value="1"/>
</dbReference>
<dbReference type="InterPro" id="IPR012341">
    <property type="entry name" value="6hp_glycosidase-like_sf"/>
</dbReference>
<feature type="region of interest" description="Disordered" evidence="4">
    <location>
        <begin position="1"/>
        <end position="21"/>
    </location>
</feature>
<dbReference type="InterPro" id="IPR035396">
    <property type="entry name" value="Bac_rhamnosid6H"/>
</dbReference>
<evidence type="ECO:0000313" key="10">
    <source>
        <dbReference type="Proteomes" id="UP001174694"/>
    </source>
</evidence>
<gene>
    <name evidence="9" type="ORF">NKR23_g6044</name>
</gene>
<keyword evidence="3" id="KW-0378">Hydrolase</keyword>
<dbReference type="Gene3D" id="2.60.40.10">
    <property type="entry name" value="Immunoglobulins"/>
    <property type="match status" value="1"/>
</dbReference>
<evidence type="ECO:0000313" key="9">
    <source>
        <dbReference type="EMBL" id="KAJ9144282.1"/>
    </source>
</evidence>
<evidence type="ECO:0000259" key="5">
    <source>
        <dbReference type="Pfam" id="PF05592"/>
    </source>
</evidence>
<dbReference type="Pfam" id="PF25788">
    <property type="entry name" value="Ig_Rha78A_N"/>
    <property type="match status" value="1"/>
</dbReference>
<dbReference type="InterPro" id="IPR008928">
    <property type="entry name" value="6-hairpin_glycosidase_sf"/>
</dbReference>
<reference evidence="9" key="1">
    <citation type="submission" date="2022-07" db="EMBL/GenBank/DDBJ databases">
        <title>Fungi with potential for degradation of polypropylene.</title>
        <authorList>
            <person name="Gostincar C."/>
        </authorList>
    </citation>
    <scope>NUCLEOTIDE SEQUENCE</scope>
    <source>
        <strain evidence="9">EXF-13308</strain>
    </source>
</reference>
<dbReference type="GO" id="GO:0005975">
    <property type="term" value="P:carbohydrate metabolic process"/>
    <property type="evidence" value="ECO:0007669"/>
    <property type="project" value="InterPro"/>
</dbReference>
<dbReference type="Pfam" id="PF08531">
    <property type="entry name" value="Bac_rhamnosid_N"/>
    <property type="match status" value="1"/>
</dbReference>
<dbReference type="InterPro" id="IPR013737">
    <property type="entry name" value="Bac_rhamnosid_N"/>
</dbReference>
<feature type="domain" description="Alpha-L-rhamnosidase six-hairpin glycosidase" evidence="7">
    <location>
        <begin position="449"/>
        <end position="801"/>
    </location>
</feature>
<evidence type="ECO:0000256" key="2">
    <source>
        <dbReference type="ARBA" id="ARBA00012652"/>
    </source>
</evidence>
<evidence type="ECO:0000256" key="4">
    <source>
        <dbReference type="SAM" id="MobiDB-lite"/>
    </source>
</evidence>
<feature type="domain" description="Bacterial alpha-L-rhamnosidase N-terminal" evidence="6">
    <location>
        <begin position="159"/>
        <end position="329"/>
    </location>
</feature>
<evidence type="ECO:0000256" key="1">
    <source>
        <dbReference type="ARBA" id="ARBA00001445"/>
    </source>
</evidence>
<protein>
    <recommendedName>
        <fullName evidence="2">alpha-L-rhamnosidase</fullName>
        <ecNumber evidence="2">3.2.1.40</ecNumber>
    </recommendedName>
</protein>
<dbReference type="PANTHER" id="PTHR33307:SF6">
    <property type="entry name" value="ALPHA-RHAMNOSIDASE (EUROFUNG)-RELATED"/>
    <property type="match status" value="1"/>
</dbReference>
<dbReference type="GO" id="GO:0030596">
    <property type="term" value="F:alpha-L-rhamnosidase activity"/>
    <property type="evidence" value="ECO:0007669"/>
    <property type="project" value="UniProtKB-EC"/>
</dbReference>